<feature type="compositionally biased region" description="Basic and acidic residues" evidence="1">
    <location>
        <begin position="263"/>
        <end position="272"/>
    </location>
</feature>
<dbReference type="Proteomes" id="UP000265618">
    <property type="component" value="Unassembled WGS sequence"/>
</dbReference>
<sequence length="315" mass="34416">MPAVSDTHECGPIRQHPDAYCNGHFSTCKRCGLKKQYGKVFGSNKYPGFERVNPVCPMASKEEESQGSWVETAPLSRPRYSGVDDDSDEWREYRAMTLQQSGREREKEESDQDDSLEEEGEGDTTHQWSPQYQTPNGLFTRCKRCGITRGYGHAYGSLKYPEYERVNPVCRKTPDYTCAPVPRFNPLSVSVSATLPLSETLPTTVPSAAPPVVADTLPIPAPPLAAPTASSTHPNAGTSAGVEREAEGDAETVTENDTVNVTEGERESDKAGLDMGEEFALGSVYLSPTQGLIVPHASLASIGRLVQRLMETQQD</sequence>
<dbReference type="EMBL" id="BDIP01000018">
    <property type="protein sequence ID" value="GIQ79517.1"/>
    <property type="molecule type" value="Genomic_DNA"/>
</dbReference>
<protein>
    <submittedName>
        <fullName evidence="2">Uncharacterized protein</fullName>
    </submittedName>
</protein>
<feature type="region of interest" description="Disordered" evidence="1">
    <location>
        <begin position="223"/>
        <end position="272"/>
    </location>
</feature>
<proteinExistence type="predicted"/>
<feature type="compositionally biased region" description="Acidic residues" evidence="1">
    <location>
        <begin position="109"/>
        <end position="122"/>
    </location>
</feature>
<dbReference type="AlphaFoldDB" id="A0A9K3CN07"/>
<reference evidence="2 3" key="1">
    <citation type="journal article" date="2018" name="PLoS ONE">
        <title>The draft genome of Kipferlia bialata reveals reductive genome evolution in fornicate parasites.</title>
        <authorList>
            <person name="Tanifuji G."/>
            <person name="Takabayashi S."/>
            <person name="Kume K."/>
            <person name="Takagi M."/>
            <person name="Nakayama T."/>
            <person name="Kamikawa R."/>
            <person name="Inagaki Y."/>
            <person name="Hashimoto T."/>
        </authorList>
    </citation>
    <scope>NUCLEOTIDE SEQUENCE [LARGE SCALE GENOMIC DNA]</scope>
    <source>
        <strain evidence="2">NY0173</strain>
    </source>
</reference>
<feature type="region of interest" description="Disordered" evidence="1">
    <location>
        <begin position="59"/>
        <end position="133"/>
    </location>
</feature>
<organism evidence="2 3">
    <name type="scientific">Kipferlia bialata</name>
    <dbReference type="NCBI Taxonomy" id="797122"/>
    <lineage>
        <taxon>Eukaryota</taxon>
        <taxon>Metamonada</taxon>
        <taxon>Carpediemonas-like organisms</taxon>
        <taxon>Kipferlia</taxon>
    </lineage>
</organism>
<evidence type="ECO:0000256" key="1">
    <source>
        <dbReference type="SAM" id="MobiDB-lite"/>
    </source>
</evidence>
<comment type="caution">
    <text evidence="2">The sequence shown here is derived from an EMBL/GenBank/DDBJ whole genome shotgun (WGS) entry which is preliminary data.</text>
</comment>
<gene>
    <name evidence="2" type="ORF">KIPB_000170</name>
</gene>
<keyword evidence="3" id="KW-1185">Reference proteome</keyword>
<name>A0A9K3CN07_9EUKA</name>
<evidence type="ECO:0000313" key="3">
    <source>
        <dbReference type="Proteomes" id="UP000265618"/>
    </source>
</evidence>
<evidence type="ECO:0000313" key="2">
    <source>
        <dbReference type="EMBL" id="GIQ79517.1"/>
    </source>
</evidence>
<accession>A0A9K3CN07</accession>